<dbReference type="PANTHER" id="PTHR35530">
    <property type="entry name" value="TAUTOMERASE-RELATED"/>
    <property type="match status" value="1"/>
</dbReference>
<reference evidence="4 5" key="1">
    <citation type="submission" date="2020-10" db="EMBL/GenBank/DDBJ databases">
        <title>Sequencing the genomes of 1000 actinobacteria strains.</title>
        <authorList>
            <person name="Klenk H.-P."/>
        </authorList>
    </citation>
    <scope>NUCLEOTIDE SEQUENCE [LARGE SCALE GENOMIC DNA]</scope>
    <source>
        <strain evidence="4 5">DSM 43173</strain>
    </source>
</reference>
<dbReference type="InterPro" id="IPR004370">
    <property type="entry name" value="4-OT-like_dom"/>
</dbReference>
<dbReference type="SUPFAM" id="SSF55331">
    <property type="entry name" value="Tautomerase/MIF"/>
    <property type="match status" value="1"/>
</dbReference>
<evidence type="ECO:0000259" key="3">
    <source>
        <dbReference type="Pfam" id="PF01361"/>
    </source>
</evidence>
<dbReference type="GO" id="GO:0016853">
    <property type="term" value="F:isomerase activity"/>
    <property type="evidence" value="ECO:0007669"/>
    <property type="project" value="UniProtKB-KW"/>
</dbReference>
<dbReference type="PANTHER" id="PTHR35530:SF2">
    <property type="entry name" value="BSL4019 PROTEIN"/>
    <property type="match status" value="1"/>
</dbReference>
<sequence length="75" mass="8050">MPLINVKVIEGVFSDAQKAEMVEKLTDAMVAIEGENMRPLTLVIVEEVKSGDWAVGGKQVTTAEARALAAGLRPR</sequence>
<evidence type="ECO:0000256" key="2">
    <source>
        <dbReference type="ARBA" id="ARBA00023235"/>
    </source>
</evidence>
<keyword evidence="2 4" id="KW-0413">Isomerase</keyword>
<evidence type="ECO:0000313" key="4">
    <source>
        <dbReference type="EMBL" id="MBE1581849.1"/>
    </source>
</evidence>
<evidence type="ECO:0000256" key="1">
    <source>
        <dbReference type="ARBA" id="ARBA00006723"/>
    </source>
</evidence>
<dbReference type="RefSeq" id="WP_192783229.1">
    <property type="nucleotide sequence ID" value="NZ_JADBEK010000001.1"/>
</dbReference>
<accession>A0ABR9LMG3</accession>
<proteinExistence type="inferred from homology"/>
<dbReference type="Proteomes" id="UP000633509">
    <property type="component" value="Unassembled WGS sequence"/>
</dbReference>
<comment type="caution">
    <text evidence="4">The sequence shown here is derived from an EMBL/GenBank/DDBJ whole genome shotgun (WGS) entry which is preliminary data.</text>
</comment>
<comment type="similarity">
    <text evidence="1">Belongs to the 4-oxalocrotonate tautomerase family.</text>
</comment>
<dbReference type="Pfam" id="PF01361">
    <property type="entry name" value="Tautomerase"/>
    <property type="match status" value="1"/>
</dbReference>
<dbReference type="InterPro" id="IPR014347">
    <property type="entry name" value="Tautomerase/MIF_sf"/>
</dbReference>
<dbReference type="EMBL" id="JADBEK010000001">
    <property type="protein sequence ID" value="MBE1581849.1"/>
    <property type="molecule type" value="Genomic_DNA"/>
</dbReference>
<organism evidence="4 5">
    <name type="scientific">Nonomuraea angiospora</name>
    <dbReference type="NCBI Taxonomy" id="46172"/>
    <lineage>
        <taxon>Bacteria</taxon>
        <taxon>Bacillati</taxon>
        <taxon>Actinomycetota</taxon>
        <taxon>Actinomycetes</taxon>
        <taxon>Streptosporangiales</taxon>
        <taxon>Streptosporangiaceae</taxon>
        <taxon>Nonomuraea</taxon>
    </lineage>
</organism>
<evidence type="ECO:0000313" key="5">
    <source>
        <dbReference type="Proteomes" id="UP000633509"/>
    </source>
</evidence>
<dbReference type="EC" id="5.3.2.6" evidence="4"/>
<protein>
    <submittedName>
        <fullName evidence="4">4-oxalocrotonate tautomerase</fullName>
        <ecNumber evidence="4">5.3.2.6</ecNumber>
    </submittedName>
</protein>
<dbReference type="Gene3D" id="3.30.429.10">
    <property type="entry name" value="Macrophage Migration Inhibitory Factor"/>
    <property type="match status" value="1"/>
</dbReference>
<feature type="domain" description="4-oxalocrotonate tautomerase-like" evidence="3">
    <location>
        <begin position="2"/>
        <end position="62"/>
    </location>
</feature>
<name>A0ABR9LMG3_9ACTN</name>
<gene>
    <name evidence="4" type="ORF">H4W80_000107</name>
</gene>
<keyword evidence="5" id="KW-1185">Reference proteome</keyword>